<dbReference type="SUPFAM" id="SSF54695">
    <property type="entry name" value="POZ domain"/>
    <property type="match status" value="1"/>
</dbReference>
<dbReference type="Gene3D" id="3.30.710.10">
    <property type="entry name" value="Potassium Channel Kv1.1, Chain A"/>
    <property type="match status" value="1"/>
</dbReference>
<dbReference type="SUPFAM" id="SSF49785">
    <property type="entry name" value="Galactose-binding domain-like"/>
    <property type="match status" value="1"/>
</dbReference>
<dbReference type="InterPro" id="IPR052407">
    <property type="entry name" value="BTB_POZ_domain_cont_9"/>
</dbReference>
<accession>A0A7E4ZR44</accession>
<keyword evidence="3" id="KW-1185">Reference proteome</keyword>
<dbReference type="AlphaFoldDB" id="A0A7E4ZR44"/>
<dbReference type="Proteomes" id="UP000492821">
    <property type="component" value="Unassembled WGS sequence"/>
</dbReference>
<dbReference type="Pfam" id="PF00651">
    <property type="entry name" value="BTB"/>
    <property type="match status" value="1"/>
</dbReference>
<protein>
    <submittedName>
        <fullName evidence="4">BTB domain-containing protein</fullName>
    </submittedName>
</protein>
<evidence type="ECO:0000313" key="4">
    <source>
        <dbReference type="WBParaSite" id="Pan_g1248.t1"/>
    </source>
</evidence>
<name>A0A7E4ZR44_PANRE</name>
<dbReference type="Pfam" id="PF07707">
    <property type="entry name" value="BACK"/>
    <property type="match status" value="2"/>
</dbReference>
<evidence type="ECO:0000313" key="3">
    <source>
        <dbReference type="Proteomes" id="UP000492821"/>
    </source>
</evidence>
<dbReference type="SMART" id="SM00875">
    <property type="entry name" value="BACK"/>
    <property type="match status" value="2"/>
</dbReference>
<evidence type="ECO:0000256" key="1">
    <source>
        <dbReference type="SAM" id="MobiDB-lite"/>
    </source>
</evidence>
<dbReference type="InterPro" id="IPR011705">
    <property type="entry name" value="BACK"/>
</dbReference>
<dbReference type="GO" id="GO:0048512">
    <property type="term" value="P:circadian behavior"/>
    <property type="evidence" value="ECO:0007669"/>
    <property type="project" value="TreeGrafter"/>
</dbReference>
<dbReference type="WBParaSite" id="Pan_g1248.t1">
    <property type="protein sequence ID" value="Pan_g1248.t1"/>
    <property type="gene ID" value="Pan_g1248"/>
</dbReference>
<dbReference type="PROSITE" id="PS50097">
    <property type="entry name" value="BTB"/>
    <property type="match status" value="1"/>
</dbReference>
<dbReference type="PANTHER" id="PTHR46306:SF1">
    <property type="entry name" value="BTB_POZ DOMAIN-CONTAINING PROTEIN 9"/>
    <property type="match status" value="1"/>
</dbReference>
<dbReference type="InterPro" id="IPR008979">
    <property type="entry name" value="Galactose-bd-like_sf"/>
</dbReference>
<dbReference type="GO" id="GO:0005737">
    <property type="term" value="C:cytoplasm"/>
    <property type="evidence" value="ECO:0007669"/>
    <property type="project" value="TreeGrafter"/>
</dbReference>
<feature type="region of interest" description="Disordered" evidence="1">
    <location>
        <begin position="357"/>
        <end position="376"/>
    </location>
</feature>
<dbReference type="GO" id="GO:0050804">
    <property type="term" value="P:modulation of chemical synaptic transmission"/>
    <property type="evidence" value="ECO:0007669"/>
    <property type="project" value="TreeGrafter"/>
</dbReference>
<dbReference type="GO" id="GO:0008344">
    <property type="term" value="P:adult locomotory behavior"/>
    <property type="evidence" value="ECO:0007669"/>
    <property type="project" value="TreeGrafter"/>
</dbReference>
<dbReference type="PANTHER" id="PTHR46306">
    <property type="entry name" value="BTB/POZ DOMAIN-CONTAINING PROTEIN 9"/>
    <property type="match status" value="1"/>
</dbReference>
<sequence>MSVSQNPEAATILDEIAKLCLNENYSDVSFVVGGEKLPAHRNILGQRCPVLNAIFLKGEPIDELVKLKEAPVDALKMFLKFIYTGIVELDAVSVNIVCETFKLARVFEMKKLEEICIDHLKNICVTDNVADLVNATFEKSSALTKFYINYIAMHYEKFVEHKTFKKLSVEVFECLFEAGTLQVSNKIIVNSFVKWMKANPSKSAQFPEPLKHIRLNAKYAQGCVKHLKNGCNVDNVTGLVNATFEKSHELFKFCLEYIDTHYAELAKHETFKKLSVEVIKRFFEDFEPEAPHDIISKSVVDWMQANPSESAQFPELLKHVRVNAIALNNMITAVRSLKLIADKDLLDIVYGCDDWEDDDSDDDSSTFSEESVEYPEGNVLTPQSDAKVVGGGNYFFFTSPSKGATLKQMDKNIEIYLARSYMMNYLEMELPGGDQSYWIDVSEDYGNWTRIIDNSNVTCRSVQRLYFEERPVHYIRICGTAPANGMFEISRLEAYYTEDPLDIDPETNIVTPSNNVVPPEKDTIIRQEANQNAQGGVVDNAKNDQISTYPEIGISCSIM</sequence>
<dbReference type="InterPro" id="IPR000210">
    <property type="entry name" value="BTB/POZ_dom"/>
</dbReference>
<reference evidence="4" key="2">
    <citation type="submission" date="2020-10" db="UniProtKB">
        <authorList>
            <consortium name="WormBaseParasite"/>
        </authorList>
    </citation>
    <scope>IDENTIFICATION</scope>
</reference>
<dbReference type="InterPro" id="IPR011333">
    <property type="entry name" value="SKP1/BTB/POZ_sf"/>
</dbReference>
<organism evidence="3 4">
    <name type="scientific">Panagrellus redivivus</name>
    <name type="common">Microworm</name>
    <dbReference type="NCBI Taxonomy" id="6233"/>
    <lineage>
        <taxon>Eukaryota</taxon>
        <taxon>Metazoa</taxon>
        <taxon>Ecdysozoa</taxon>
        <taxon>Nematoda</taxon>
        <taxon>Chromadorea</taxon>
        <taxon>Rhabditida</taxon>
        <taxon>Tylenchina</taxon>
        <taxon>Panagrolaimomorpha</taxon>
        <taxon>Panagrolaimoidea</taxon>
        <taxon>Panagrolaimidae</taxon>
        <taxon>Panagrellus</taxon>
    </lineage>
</organism>
<proteinExistence type="predicted"/>
<evidence type="ECO:0000259" key="2">
    <source>
        <dbReference type="PROSITE" id="PS50097"/>
    </source>
</evidence>
<feature type="domain" description="BTB" evidence="2">
    <location>
        <begin position="26"/>
        <end position="91"/>
    </location>
</feature>
<reference evidence="3" key="1">
    <citation type="journal article" date="2013" name="Genetics">
        <title>The draft genome and transcriptome of Panagrellus redivivus are shaped by the harsh demands of a free-living lifestyle.</title>
        <authorList>
            <person name="Srinivasan J."/>
            <person name="Dillman A.R."/>
            <person name="Macchietto M.G."/>
            <person name="Heikkinen L."/>
            <person name="Lakso M."/>
            <person name="Fracchia K.M."/>
            <person name="Antoshechkin I."/>
            <person name="Mortazavi A."/>
            <person name="Wong G."/>
            <person name="Sternberg P.W."/>
        </authorList>
    </citation>
    <scope>NUCLEOTIDE SEQUENCE [LARGE SCALE GENOMIC DNA]</scope>
    <source>
        <strain evidence="3">MT8872</strain>
    </source>
</reference>
<dbReference type="Gene3D" id="1.25.40.420">
    <property type="match status" value="2"/>
</dbReference>
<dbReference type="SMART" id="SM00225">
    <property type="entry name" value="BTB"/>
    <property type="match status" value="1"/>
</dbReference>